<proteinExistence type="predicted"/>
<dbReference type="NCBIfam" id="NF033545">
    <property type="entry name" value="transpos_IS630"/>
    <property type="match status" value="1"/>
</dbReference>
<feature type="domain" description="Tc1-like transposase DDE" evidence="1">
    <location>
        <begin position="2"/>
        <end position="142"/>
    </location>
</feature>
<protein>
    <recommendedName>
        <fullName evidence="1">Tc1-like transposase DDE domain-containing protein</fullName>
    </recommendedName>
</protein>
<accession>A0A7G9YT03</accession>
<dbReference type="EMBL" id="MT631461">
    <property type="protein sequence ID" value="QNO51137.1"/>
    <property type="molecule type" value="Genomic_DNA"/>
</dbReference>
<dbReference type="GO" id="GO:0003676">
    <property type="term" value="F:nucleic acid binding"/>
    <property type="evidence" value="ECO:0007669"/>
    <property type="project" value="InterPro"/>
</dbReference>
<evidence type="ECO:0000313" key="2">
    <source>
        <dbReference type="EMBL" id="QNO51137.1"/>
    </source>
</evidence>
<dbReference type="InterPro" id="IPR038717">
    <property type="entry name" value="Tc1-like_DDE_dom"/>
</dbReference>
<dbReference type="Pfam" id="PF13358">
    <property type="entry name" value="DDE_3"/>
    <property type="match status" value="1"/>
</dbReference>
<gene>
    <name evidence="2" type="ORF">OLNPMGDC_00028</name>
</gene>
<sequence length="164" mass="19407">MIICLDEVHFTIDADRRKCWARKGTTPLVYTNGSKEAINVGGALTWHGKFHYQEMDRQVKEEVLKFIKRLHKRYKKVLFILDRATWHKNNLVIGYFKENKETIDYMFLPTGASDLDPLEECWRQTRENKTANTAHNTVKELRTSLKSFWNKQPFNLTLPNYLCP</sequence>
<evidence type="ECO:0000259" key="1">
    <source>
        <dbReference type="Pfam" id="PF13358"/>
    </source>
</evidence>
<organism evidence="2">
    <name type="scientific">Candidatus Methanophagaceae archaeon ANME-1 ERB6</name>
    <dbReference type="NCBI Taxonomy" id="2759912"/>
    <lineage>
        <taxon>Archaea</taxon>
        <taxon>Methanobacteriati</taxon>
        <taxon>Methanobacteriota</taxon>
        <taxon>Stenosarchaea group</taxon>
        <taxon>Methanomicrobia</taxon>
        <taxon>Candidatus Methanophagales</taxon>
        <taxon>Candidatus Methanophagaceae</taxon>
    </lineage>
</organism>
<dbReference type="AlphaFoldDB" id="A0A7G9YT03"/>
<reference evidence="2" key="1">
    <citation type="submission" date="2020-06" db="EMBL/GenBank/DDBJ databases">
        <title>Unique genomic features of the anaerobic methanotrophic archaea.</title>
        <authorList>
            <person name="Chadwick G.L."/>
            <person name="Skennerton C.T."/>
            <person name="Laso-Perez R."/>
            <person name="Leu A.O."/>
            <person name="Speth D.R."/>
            <person name="Yu H."/>
            <person name="Morgan-Lang C."/>
            <person name="Hatzenpichler R."/>
            <person name="Goudeau D."/>
            <person name="Malmstrom R."/>
            <person name="Brazelton W.J."/>
            <person name="Woyke T."/>
            <person name="Hallam S.J."/>
            <person name="Tyson G.W."/>
            <person name="Wegener G."/>
            <person name="Boetius A."/>
            <person name="Orphan V."/>
        </authorList>
    </citation>
    <scope>NUCLEOTIDE SEQUENCE</scope>
</reference>
<dbReference type="InterPro" id="IPR036397">
    <property type="entry name" value="RNaseH_sf"/>
</dbReference>
<name>A0A7G9YT03_9EURY</name>
<dbReference type="InterPro" id="IPR047655">
    <property type="entry name" value="Transpos_IS630-like"/>
</dbReference>
<dbReference type="Gene3D" id="3.30.420.10">
    <property type="entry name" value="Ribonuclease H-like superfamily/Ribonuclease H"/>
    <property type="match status" value="1"/>
</dbReference>